<dbReference type="Proteomes" id="UP000002051">
    <property type="component" value="Unassembled WGS sequence"/>
</dbReference>
<proteinExistence type="predicted"/>
<dbReference type="OrthoDB" id="1655189at2759"/>
<evidence type="ECO:0000313" key="6">
    <source>
        <dbReference type="Proteomes" id="UP000002051"/>
    </source>
</evidence>
<feature type="region of interest" description="Disordered" evidence="1">
    <location>
        <begin position="61"/>
        <end position="88"/>
    </location>
</feature>
<dbReference type="HOGENOM" id="CLU_192472_0_0_1"/>
<reference evidence="7" key="4">
    <citation type="journal article" date="2018" name="Nat. Plants">
        <title>Whole-genome landscape of Medicago truncatula symbiotic genes.</title>
        <authorList>
            <person name="Pecrix Y."/>
            <person name="Staton S.E."/>
            <person name="Sallet E."/>
            <person name="Lelandais-Briere C."/>
            <person name="Moreau S."/>
            <person name="Carrere S."/>
            <person name="Blein T."/>
            <person name="Jardinaud M.F."/>
            <person name="Latrasse D."/>
            <person name="Zouine M."/>
            <person name="Zahm M."/>
            <person name="Kreplak J."/>
            <person name="Mayjonade B."/>
            <person name="Satge C."/>
            <person name="Perez M."/>
            <person name="Cauet S."/>
            <person name="Marande W."/>
            <person name="Chantry-Darmon C."/>
            <person name="Lopez-Roques C."/>
            <person name="Bouchez O."/>
            <person name="Berard A."/>
            <person name="Debelle F."/>
            <person name="Munos S."/>
            <person name="Bendahmane A."/>
            <person name="Berges H."/>
            <person name="Niebel A."/>
            <person name="Buitink J."/>
            <person name="Frugier F."/>
            <person name="Benhamed M."/>
            <person name="Crespi M."/>
            <person name="Gouzy J."/>
            <person name="Gamas P."/>
        </authorList>
    </citation>
    <scope>NUCLEOTIDE SEQUENCE [LARGE SCALE GENOMIC DNA]</scope>
    <source>
        <strain evidence="7">cv. Jemalong A17</strain>
    </source>
</reference>
<dbReference type="AlphaFoldDB" id="G7L204"/>
<dbReference type="Gramene" id="rna38371">
    <property type="protein sequence ID" value="RHN44271.1"/>
    <property type="gene ID" value="gene38371"/>
</dbReference>
<dbReference type="PaxDb" id="3880-AES77467"/>
<evidence type="ECO:0000256" key="2">
    <source>
        <dbReference type="SAM" id="SignalP"/>
    </source>
</evidence>
<reference evidence="3 6" key="2">
    <citation type="journal article" date="2014" name="BMC Genomics">
        <title>An improved genome release (version Mt4.0) for the model legume Medicago truncatula.</title>
        <authorList>
            <person name="Tang H."/>
            <person name="Krishnakumar V."/>
            <person name="Bidwell S."/>
            <person name="Rosen B."/>
            <person name="Chan A."/>
            <person name="Zhou S."/>
            <person name="Gentzbittel L."/>
            <person name="Childs K.L."/>
            <person name="Yandell M."/>
            <person name="Gundlach H."/>
            <person name="Mayer K.F."/>
            <person name="Schwartz D.C."/>
            <person name="Town C.D."/>
        </authorList>
    </citation>
    <scope>GENOME REANNOTATION</scope>
    <source>
        <strain evidence="5 6">cv. Jemalong A17</strain>
    </source>
</reference>
<evidence type="ECO:0000313" key="7">
    <source>
        <dbReference type="Proteomes" id="UP000265566"/>
    </source>
</evidence>
<evidence type="ECO:0000313" key="3">
    <source>
        <dbReference type="EMBL" id="AES77467.1"/>
    </source>
</evidence>
<reference evidence="4" key="5">
    <citation type="journal article" date="2018" name="Nat. Plants">
        <title>Whole-genome landscape of Medicago truncatula symbiotic genes.</title>
        <authorList>
            <person name="Pecrix Y."/>
            <person name="Gamas P."/>
            <person name="Carrere S."/>
        </authorList>
    </citation>
    <scope>NUCLEOTIDE SEQUENCE</scope>
    <source>
        <tissue evidence="4">Leaves</tissue>
    </source>
</reference>
<dbReference type="EnsemblPlants" id="AES77467">
    <property type="protein sequence ID" value="AES77467"/>
    <property type="gene ID" value="MTR_7g010980"/>
</dbReference>
<accession>G7L204</accession>
<keyword evidence="3" id="KW-0812">Transmembrane</keyword>
<sequence length="88" mass="9874">MGHSRFLVLLLVSSILFLSFGYGFGRVAMMETIEDKDVSIKGLVEHDRKMREVYEIMDYSLPEPNTNPKSGYTLTPPTPTVTSPPPRA</sequence>
<evidence type="ECO:0000313" key="5">
    <source>
        <dbReference type="EnsemblPlants" id="AES77467"/>
    </source>
</evidence>
<dbReference type="PANTHER" id="PTHR37908:SF4">
    <property type="entry name" value="PROTEIN, PUTATIVE-RELATED"/>
    <property type="match status" value="1"/>
</dbReference>
<reference evidence="3 6" key="1">
    <citation type="journal article" date="2011" name="Nature">
        <title>The Medicago genome provides insight into the evolution of rhizobial symbioses.</title>
        <authorList>
            <person name="Young N.D."/>
            <person name="Debelle F."/>
            <person name="Oldroyd G.E."/>
            <person name="Geurts R."/>
            <person name="Cannon S.B."/>
            <person name="Udvardi M.K."/>
            <person name="Benedito V.A."/>
            <person name="Mayer K.F."/>
            <person name="Gouzy J."/>
            <person name="Schoof H."/>
            <person name="Van de Peer Y."/>
            <person name="Proost S."/>
            <person name="Cook D.R."/>
            <person name="Meyers B.C."/>
            <person name="Spannagl M."/>
            <person name="Cheung F."/>
            <person name="De Mita S."/>
            <person name="Krishnakumar V."/>
            <person name="Gundlach H."/>
            <person name="Zhou S."/>
            <person name="Mudge J."/>
            <person name="Bharti A.K."/>
            <person name="Murray J.D."/>
            <person name="Naoumkina M.A."/>
            <person name="Rosen B."/>
            <person name="Silverstein K.A."/>
            <person name="Tang H."/>
            <person name="Rombauts S."/>
            <person name="Zhao P.X."/>
            <person name="Zhou P."/>
            <person name="Barbe V."/>
            <person name="Bardou P."/>
            <person name="Bechner M."/>
            <person name="Bellec A."/>
            <person name="Berger A."/>
            <person name="Berges H."/>
            <person name="Bidwell S."/>
            <person name="Bisseling T."/>
            <person name="Choisne N."/>
            <person name="Couloux A."/>
            <person name="Denny R."/>
            <person name="Deshpande S."/>
            <person name="Dai X."/>
            <person name="Doyle J.J."/>
            <person name="Dudez A.M."/>
            <person name="Farmer A.D."/>
            <person name="Fouteau S."/>
            <person name="Franken C."/>
            <person name="Gibelin C."/>
            <person name="Gish J."/>
            <person name="Goldstein S."/>
            <person name="Gonzalez A.J."/>
            <person name="Green P.J."/>
            <person name="Hallab A."/>
            <person name="Hartog M."/>
            <person name="Hua A."/>
            <person name="Humphray S.J."/>
            <person name="Jeong D.H."/>
            <person name="Jing Y."/>
            <person name="Jocker A."/>
            <person name="Kenton S.M."/>
            <person name="Kim D.J."/>
            <person name="Klee K."/>
            <person name="Lai H."/>
            <person name="Lang C."/>
            <person name="Lin S."/>
            <person name="Macmil S.L."/>
            <person name="Magdelenat G."/>
            <person name="Matthews L."/>
            <person name="McCorrison J."/>
            <person name="Monaghan E.L."/>
            <person name="Mun J.H."/>
            <person name="Najar F.Z."/>
            <person name="Nicholson C."/>
            <person name="Noirot C."/>
            <person name="O'Bleness M."/>
            <person name="Paule C.R."/>
            <person name="Poulain J."/>
            <person name="Prion F."/>
            <person name="Qin B."/>
            <person name="Qu C."/>
            <person name="Retzel E.F."/>
            <person name="Riddle C."/>
            <person name="Sallet E."/>
            <person name="Samain S."/>
            <person name="Samson N."/>
            <person name="Sanders I."/>
            <person name="Saurat O."/>
            <person name="Scarpelli C."/>
            <person name="Schiex T."/>
            <person name="Segurens B."/>
            <person name="Severin A.J."/>
            <person name="Sherrier D.J."/>
            <person name="Shi R."/>
            <person name="Sims S."/>
            <person name="Singer S.R."/>
            <person name="Sinharoy S."/>
            <person name="Sterck L."/>
            <person name="Viollet A."/>
            <person name="Wang B.B."/>
            <person name="Wang K."/>
            <person name="Wang M."/>
            <person name="Wang X."/>
            <person name="Warfsmann J."/>
            <person name="Weissenbach J."/>
            <person name="White D.D."/>
            <person name="White J.D."/>
            <person name="Wiley G.B."/>
            <person name="Wincker P."/>
            <person name="Xing Y."/>
            <person name="Yang L."/>
            <person name="Yao Z."/>
            <person name="Ying F."/>
            <person name="Zhai J."/>
            <person name="Zhou L."/>
            <person name="Zuber A."/>
            <person name="Denarie J."/>
            <person name="Dixon R.A."/>
            <person name="May G.D."/>
            <person name="Schwartz D.C."/>
            <person name="Rogers J."/>
            <person name="Quetier F."/>
            <person name="Town C.D."/>
            <person name="Roe B.A."/>
        </authorList>
    </citation>
    <scope>NUCLEOTIDE SEQUENCE [LARGE SCALE GENOMIC DNA]</scope>
    <source>
        <strain evidence="3">A17</strain>
        <strain evidence="5 6">cv. Jemalong A17</strain>
    </source>
</reference>
<dbReference type="OMA" id="RVAMMET"/>
<dbReference type="PANTHER" id="PTHR37908">
    <property type="entry name" value="TRANSMEMBRANE PROTEIN"/>
    <property type="match status" value="1"/>
</dbReference>
<protein>
    <submittedName>
        <fullName evidence="3">Transmembrane protein, putative</fullName>
    </submittedName>
</protein>
<gene>
    <name evidence="5" type="primary">11410543</name>
    <name evidence="3" type="ordered locus">MTR_7g010980</name>
    <name evidence="4" type="ORF">MtrunA17_Chr7g0217601</name>
</gene>
<keyword evidence="2" id="KW-0732">Signal</keyword>
<feature type="signal peptide" evidence="2">
    <location>
        <begin position="1"/>
        <end position="21"/>
    </location>
</feature>
<dbReference type="Proteomes" id="UP000265566">
    <property type="component" value="Chromosome 7"/>
</dbReference>
<dbReference type="KEGG" id="mtr:11410543"/>
<evidence type="ECO:0000313" key="4">
    <source>
        <dbReference type="EMBL" id="RHN44271.1"/>
    </source>
</evidence>
<feature type="compositionally biased region" description="Pro residues" evidence="1">
    <location>
        <begin position="76"/>
        <end position="88"/>
    </location>
</feature>
<reference evidence="5" key="3">
    <citation type="submission" date="2015-04" db="UniProtKB">
        <authorList>
            <consortium name="EnsemblPlants"/>
        </authorList>
    </citation>
    <scope>IDENTIFICATION</scope>
    <source>
        <strain evidence="5">cv. Jemalong A17</strain>
    </source>
</reference>
<keyword evidence="6" id="KW-1185">Reference proteome</keyword>
<keyword evidence="3" id="KW-0472">Membrane</keyword>
<name>G7L204_MEDTR</name>
<feature type="chain" id="PRO_5014573974" evidence="2">
    <location>
        <begin position="22"/>
        <end position="88"/>
    </location>
</feature>
<feature type="compositionally biased region" description="Polar residues" evidence="1">
    <location>
        <begin position="63"/>
        <end position="72"/>
    </location>
</feature>
<evidence type="ECO:0000256" key="1">
    <source>
        <dbReference type="SAM" id="MobiDB-lite"/>
    </source>
</evidence>
<dbReference type="EMBL" id="CM001223">
    <property type="protein sequence ID" value="AES77467.1"/>
    <property type="molecule type" value="Genomic_DNA"/>
</dbReference>
<dbReference type="eggNOG" id="ENOG502SG53">
    <property type="taxonomic scope" value="Eukaryota"/>
</dbReference>
<dbReference type="EMBL" id="PSQE01000007">
    <property type="protein sequence ID" value="RHN44271.1"/>
    <property type="molecule type" value="Genomic_DNA"/>
</dbReference>
<organism evidence="3 6">
    <name type="scientific">Medicago truncatula</name>
    <name type="common">Barrel medic</name>
    <name type="synonym">Medicago tribuloides</name>
    <dbReference type="NCBI Taxonomy" id="3880"/>
    <lineage>
        <taxon>Eukaryota</taxon>
        <taxon>Viridiplantae</taxon>
        <taxon>Streptophyta</taxon>
        <taxon>Embryophyta</taxon>
        <taxon>Tracheophyta</taxon>
        <taxon>Spermatophyta</taxon>
        <taxon>Magnoliopsida</taxon>
        <taxon>eudicotyledons</taxon>
        <taxon>Gunneridae</taxon>
        <taxon>Pentapetalae</taxon>
        <taxon>rosids</taxon>
        <taxon>fabids</taxon>
        <taxon>Fabales</taxon>
        <taxon>Fabaceae</taxon>
        <taxon>Papilionoideae</taxon>
        <taxon>50 kb inversion clade</taxon>
        <taxon>NPAAA clade</taxon>
        <taxon>Hologalegina</taxon>
        <taxon>IRL clade</taxon>
        <taxon>Trifolieae</taxon>
        <taxon>Medicago</taxon>
    </lineage>
</organism>